<organism evidence="1 2">
    <name type="scientific">Alligator mississippiensis</name>
    <name type="common">American alligator</name>
    <dbReference type="NCBI Taxonomy" id="8496"/>
    <lineage>
        <taxon>Eukaryota</taxon>
        <taxon>Metazoa</taxon>
        <taxon>Chordata</taxon>
        <taxon>Craniata</taxon>
        <taxon>Vertebrata</taxon>
        <taxon>Euteleostomi</taxon>
        <taxon>Archelosauria</taxon>
        <taxon>Archosauria</taxon>
        <taxon>Crocodylia</taxon>
        <taxon>Alligatoridae</taxon>
        <taxon>Alligatorinae</taxon>
        <taxon>Alligator</taxon>
    </lineage>
</organism>
<keyword evidence="2" id="KW-1185">Reference proteome</keyword>
<proteinExistence type="predicted"/>
<sequence length="74" mass="8397">MKNSRQVSLKCADKSRPIKKTFNICSGPQNNYVGSPEVHNSCAPETTQAPNNFLSEIQGQFYFSLLLLITWYQL</sequence>
<reference evidence="1 2" key="1">
    <citation type="journal article" date="2012" name="Genome Biol.">
        <title>Sequencing three crocodilian genomes to illuminate the evolution of archosaurs and amniotes.</title>
        <authorList>
            <person name="St John J.A."/>
            <person name="Braun E.L."/>
            <person name="Isberg S.R."/>
            <person name="Miles L.G."/>
            <person name="Chong A.Y."/>
            <person name="Gongora J."/>
            <person name="Dalzell P."/>
            <person name="Moran C."/>
            <person name="Bed'hom B."/>
            <person name="Abzhanov A."/>
            <person name="Burgess S.C."/>
            <person name="Cooksey A.M."/>
            <person name="Castoe T.A."/>
            <person name="Crawford N.G."/>
            <person name="Densmore L.D."/>
            <person name="Drew J.C."/>
            <person name="Edwards S.V."/>
            <person name="Faircloth B.C."/>
            <person name="Fujita M.K."/>
            <person name="Greenwold M.J."/>
            <person name="Hoffmann F.G."/>
            <person name="Howard J.M."/>
            <person name="Iguchi T."/>
            <person name="Janes D.E."/>
            <person name="Khan S.Y."/>
            <person name="Kohno S."/>
            <person name="de Koning A.J."/>
            <person name="Lance S.L."/>
            <person name="McCarthy F.M."/>
            <person name="McCormack J.E."/>
            <person name="Merchant M.E."/>
            <person name="Peterson D.G."/>
            <person name="Pollock D.D."/>
            <person name="Pourmand N."/>
            <person name="Raney B.J."/>
            <person name="Roessler K.A."/>
            <person name="Sanford J.R."/>
            <person name="Sawyer R.H."/>
            <person name="Schmidt C.J."/>
            <person name="Triplett E.W."/>
            <person name="Tuberville T.D."/>
            <person name="Venegas-Anaya M."/>
            <person name="Howard J.T."/>
            <person name="Jarvis E.D."/>
            <person name="Guillette L.J.Jr."/>
            <person name="Glenn T.C."/>
            <person name="Green R.E."/>
            <person name="Ray D.A."/>
        </authorList>
    </citation>
    <scope>NUCLEOTIDE SEQUENCE [LARGE SCALE GENOMIC DNA]</scope>
    <source>
        <strain evidence="1">KSC_2009_1</strain>
    </source>
</reference>
<accession>A0A151NP00</accession>
<dbReference type="AlphaFoldDB" id="A0A151NP00"/>
<dbReference type="Proteomes" id="UP000050525">
    <property type="component" value="Unassembled WGS sequence"/>
</dbReference>
<name>A0A151NP00_ALLMI</name>
<protein>
    <submittedName>
        <fullName evidence="1">Uncharacterized protein</fullName>
    </submittedName>
</protein>
<gene>
    <name evidence="1" type="ORF">Y1Q_0023307</name>
</gene>
<evidence type="ECO:0000313" key="2">
    <source>
        <dbReference type="Proteomes" id="UP000050525"/>
    </source>
</evidence>
<comment type="caution">
    <text evidence="1">The sequence shown here is derived from an EMBL/GenBank/DDBJ whole genome shotgun (WGS) entry which is preliminary data.</text>
</comment>
<evidence type="ECO:0000313" key="1">
    <source>
        <dbReference type="EMBL" id="KYO38576.1"/>
    </source>
</evidence>
<dbReference type="EMBL" id="AKHW03002440">
    <property type="protein sequence ID" value="KYO38576.1"/>
    <property type="molecule type" value="Genomic_DNA"/>
</dbReference>